<feature type="region of interest" description="Disordered" evidence="1">
    <location>
        <begin position="1"/>
        <end position="21"/>
    </location>
</feature>
<sequence>MADGVGNAETDQIDGDQRYNGQVINNQSKGVVVSVEQVHAVQDTNGCCKNRHYRDQGKIIHQECNFDLKV</sequence>
<organism evidence="2">
    <name type="scientific">bioreactor metagenome</name>
    <dbReference type="NCBI Taxonomy" id="1076179"/>
    <lineage>
        <taxon>unclassified sequences</taxon>
        <taxon>metagenomes</taxon>
        <taxon>ecological metagenomes</taxon>
    </lineage>
</organism>
<gene>
    <name evidence="2" type="ORF">SDC9_178987</name>
</gene>
<comment type="caution">
    <text evidence="2">The sequence shown here is derived from an EMBL/GenBank/DDBJ whole genome shotgun (WGS) entry which is preliminary data.</text>
</comment>
<name>A0A645H6R4_9ZZZZ</name>
<evidence type="ECO:0000256" key="1">
    <source>
        <dbReference type="SAM" id="MobiDB-lite"/>
    </source>
</evidence>
<dbReference type="EMBL" id="VSSQ01083061">
    <property type="protein sequence ID" value="MPN31513.1"/>
    <property type="molecule type" value="Genomic_DNA"/>
</dbReference>
<dbReference type="AlphaFoldDB" id="A0A645H6R4"/>
<protein>
    <submittedName>
        <fullName evidence="2">Uncharacterized protein</fullName>
    </submittedName>
</protein>
<reference evidence="2" key="1">
    <citation type="submission" date="2019-08" db="EMBL/GenBank/DDBJ databases">
        <authorList>
            <person name="Kucharzyk K."/>
            <person name="Murdoch R.W."/>
            <person name="Higgins S."/>
            <person name="Loffler F."/>
        </authorList>
    </citation>
    <scope>NUCLEOTIDE SEQUENCE</scope>
</reference>
<proteinExistence type="predicted"/>
<evidence type="ECO:0000313" key="2">
    <source>
        <dbReference type="EMBL" id="MPN31513.1"/>
    </source>
</evidence>
<accession>A0A645H6R4</accession>